<reference evidence="2" key="1">
    <citation type="submission" date="2017-10" db="EMBL/GenBank/DDBJ databases">
        <title>Draft genome sequence of the planktic cyanobacteria Tychonema bourrellyi isolated from alpine lentic freshwater.</title>
        <authorList>
            <person name="Tett A."/>
            <person name="Armanini F."/>
            <person name="Asnicar F."/>
            <person name="Boscaini A."/>
            <person name="Pasolli E."/>
            <person name="Zolfo M."/>
            <person name="Donati C."/>
            <person name="Salmaso N."/>
            <person name="Segata N."/>
        </authorList>
    </citation>
    <scope>NUCLEOTIDE SEQUENCE</scope>
    <source>
        <strain evidence="2">FEM_GT703</strain>
    </source>
</reference>
<dbReference type="SUPFAM" id="SSF53756">
    <property type="entry name" value="UDP-Glycosyltransferase/glycogen phosphorylase"/>
    <property type="match status" value="1"/>
</dbReference>
<keyword evidence="3" id="KW-1185">Reference proteome</keyword>
<dbReference type="CDD" id="cd03801">
    <property type="entry name" value="GT4_PimA-like"/>
    <property type="match status" value="1"/>
</dbReference>
<dbReference type="Pfam" id="PF00534">
    <property type="entry name" value="Glycos_transf_1"/>
    <property type="match status" value="1"/>
</dbReference>
<evidence type="ECO:0000313" key="3">
    <source>
        <dbReference type="Proteomes" id="UP000226442"/>
    </source>
</evidence>
<accession>A0A2G4EV65</accession>
<dbReference type="InterPro" id="IPR001296">
    <property type="entry name" value="Glyco_trans_1"/>
</dbReference>
<dbReference type="InterPro" id="IPR050194">
    <property type="entry name" value="Glycosyltransferase_grp1"/>
</dbReference>
<feature type="domain" description="Glycosyl transferase family 1" evidence="1">
    <location>
        <begin position="202"/>
        <end position="363"/>
    </location>
</feature>
<sequence>MRTNNNLTILQPLQAKLLPNDKVLLTRKLIEAVEEFKNYWDGSITVMMEETQVDNGNIDQKVFNINELPFTLEVISFDQITPDLLNKHKSSLVLAVPEHRQNHISKVCQLAGVPCIYVSEYSLKTRKQIVNVSTNNPLVRLRRIIWTYRQEMRQRQAIAIADGLQCNGTPTYEEYKNLNRNPLFFFDTRISADMLATEADIEMRTKNRSQDDPLRLVFSGRLIKMKGADHLIEVAKELKKMKVKFEMFISGAGDLEETMYKQIASNQLNDWVKMLGVPDFKTEFFPFVKKHIDLFVCCHRQGDPSCTYIETMSCGVPIVGYANEAFEGIAGMSEAGWVVPMNQPKLMAKKIAELSQNREAIKSMSFKSLNFAQQNTFERTFKARIEHMQQVIAKSIGVHQAPESELSDEKSPVFGYCQPS</sequence>
<dbReference type="PANTHER" id="PTHR45947">
    <property type="entry name" value="SULFOQUINOVOSYL TRANSFERASE SQD2"/>
    <property type="match status" value="1"/>
</dbReference>
<dbReference type="RefSeq" id="WP_096832160.1">
    <property type="nucleotide sequence ID" value="NZ_NXIB02000198.1"/>
</dbReference>
<dbReference type="GO" id="GO:0016757">
    <property type="term" value="F:glycosyltransferase activity"/>
    <property type="evidence" value="ECO:0007669"/>
    <property type="project" value="InterPro"/>
</dbReference>
<dbReference type="Gene3D" id="3.40.50.2000">
    <property type="entry name" value="Glycogen Phosphorylase B"/>
    <property type="match status" value="1"/>
</dbReference>
<evidence type="ECO:0000313" key="2">
    <source>
        <dbReference type="EMBL" id="PHX53429.1"/>
    </source>
</evidence>
<comment type="caution">
    <text evidence="2">The sequence shown here is derived from an EMBL/GenBank/DDBJ whole genome shotgun (WGS) entry which is preliminary data.</text>
</comment>
<dbReference type="PANTHER" id="PTHR45947:SF3">
    <property type="entry name" value="SULFOQUINOVOSYL TRANSFERASE SQD2"/>
    <property type="match status" value="1"/>
</dbReference>
<name>A0A2G4EV65_9CYAN</name>
<keyword evidence="2" id="KW-0808">Transferase</keyword>
<dbReference type="OrthoDB" id="503550at2"/>
<gene>
    <name evidence="2" type="ORF">CP500_021535</name>
</gene>
<proteinExistence type="predicted"/>
<organism evidence="2 3">
    <name type="scientific">Tychonema bourrellyi FEM_GT703</name>
    <dbReference type="NCBI Taxonomy" id="2040638"/>
    <lineage>
        <taxon>Bacteria</taxon>
        <taxon>Bacillati</taxon>
        <taxon>Cyanobacteriota</taxon>
        <taxon>Cyanophyceae</taxon>
        <taxon>Oscillatoriophycideae</taxon>
        <taxon>Oscillatoriales</taxon>
        <taxon>Microcoleaceae</taxon>
        <taxon>Tychonema</taxon>
    </lineage>
</organism>
<dbReference type="EMBL" id="NXIB02000198">
    <property type="protein sequence ID" value="PHX53429.1"/>
    <property type="molecule type" value="Genomic_DNA"/>
</dbReference>
<dbReference type="AlphaFoldDB" id="A0A2G4EV65"/>
<protein>
    <submittedName>
        <fullName evidence="2">Glycosyl transferase group 1</fullName>
    </submittedName>
</protein>
<dbReference type="Proteomes" id="UP000226442">
    <property type="component" value="Unassembled WGS sequence"/>
</dbReference>
<evidence type="ECO:0000259" key="1">
    <source>
        <dbReference type="Pfam" id="PF00534"/>
    </source>
</evidence>